<dbReference type="InterPro" id="IPR008920">
    <property type="entry name" value="TF_FadR/GntR_C"/>
</dbReference>
<dbReference type="PANTHER" id="PTHR43537:SF5">
    <property type="entry name" value="UXU OPERON TRANSCRIPTIONAL REGULATOR"/>
    <property type="match status" value="1"/>
</dbReference>
<evidence type="ECO:0000256" key="1">
    <source>
        <dbReference type="ARBA" id="ARBA00023015"/>
    </source>
</evidence>
<keyword evidence="2" id="KW-0238">DNA-binding</keyword>
<gene>
    <name evidence="5" type="ORF">RD110_14515</name>
</gene>
<dbReference type="SMART" id="SM00895">
    <property type="entry name" value="FCD"/>
    <property type="match status" value="1"/>
</dbReference>
<dbReference type="Proteomes" id="UP000186609">
    <property type="component" value="Chromosome"/>
</dbReference>
<dbReference type="SMART" id="SM00345">
    <property type="entry name" value="HTH_GNTR"/>
    <property type="match status" value="1"/>
</dbReference>
<dbReference type="Gene3D" id="1.20.120.530">
    <property type="entry name" value="GntR ligand-binding domain-like"/>
    <property type="match status" value="1"/>
</dbReference>
<dbReference type="PRINTS" id="PR00035">
    <property type="entry name" value="HTHGNTR"/>
</dbReference>
<evidence type="ECO:0000256" key="3">
    <source>
        <dbReference type="ARBA" id="ARBA00023163"/>
    </source>
</evidence>
<dbReference type="OrthoDB" id="8851860at2"/>
<evidence type="ECO:0000313" key="6">
    <source>
        <dbReference type="Proteomes" id="UP000186609"/>
    </source>
</evidence>
<keyword evidence="6" id="KW-1185">Reference proteome</keyword>
<dbReference type="PANTHER" id="PTHR43537">
    <property type="entry name" value="TRANSCRIPTIONAL REGULATOR, GNTR FAMILY"/>
    <property type="match status" value="1"/>
</dbReference>
<feature type="domain" description="HTH gntR-type" evidence="4">
    <location>
        <begin position="6"/>
        <end position="73"/>
    </location>
</feature>
<dbReference type="InterPro" id="IPR011711">
    <property type="entry name" value="GntR_C"/>
</dbReference>
<dbReference type="Pfam" id="PF07729">
    <property type="entry name" value="FCD"/>
    <property type="match status" value="1"/>
</dbReference>
<organism evidence="5 6">
    <name type="scientific">Rhodoferax koreensis</name>
    <dbReference type="NCBI Taxonomy" id="1842727"/>
    <lineage>
        <taxon>Bacteria</taxon>
        <taxon>Pseudomonadati</taxon>
        <taxon>Pseudomonadota</taxon>
        <taxon>Betaproteobacteria</taxon>
        <taxon>Burkholderiales</taxon>
        <taxon>Comamonadaceae</taxon>
        <taxon>Rhodoferax</taxon>
    </lineage>
</organism>
<keyword evidence="1" id="KW-0805">Transcription regulation</keyword>
<dbReference type="Gene3D" id="1.10.10.10">
    <property type="entry name" value="Winged helix-like DNA-binding domain superfamily/Winged helix DNA-binding domain"/>
    <property type="match status" value="1"/>
</dbReference>
<dbReference type="PROSITE" id="PS50949">
    <property type="entry name" value="HTH_GNTR"/>
    <property type="match status" value="1"/>
</dbReference>
<protein>
    <recommendedName>
        <fullName evidence="4">HTH gntR-type domain-containing protein</fullName>
    </recommendedName>
</protein>
<accession>A0A1P8K3W3</accession>
<keyword evidence="3" id="KW-0804">Transcription</keyword>
<name>A0A1P8K3W3_9BURK</name>
<evidence type="ECO:0000256" key="2">
    <source>
        <dbReference type="ARBA" id="ARBA00023125"/>
    </source>
</evidence>
<evidence type="ECO:0000313" key="5">
    <source>
        <dbReference type="EMBL" id="APW40705.1"/>
    </source>
</evidence>
<proteinExistence type="predicted"/>
<evidence type="ECO:0000259" key="4">
    <source>
        <dbReference type="PROSITE" id="PS50949"/>
    </source>
</evidence>
<dbReference type="STRING" id="1842727.RD110_14515"/>
<reference evidence="5 6" key="1">
    <citation type="submission" date="2017-01" db="EMBL/GenBank/DDBJ databases">
        <authorList>
            <person name="Mah S.A."/>
            <person name="Swanson W.J."/>
            <person name="Moy G.W."/>
            <person name="Vacquier V.D."/>
        </authorList>
    </citation>
    <scope>NUCLEOTIDE SEQUENCE [LARGE SCALE GENOMIC DNA]</scope>
    <source>
        <strain evidence="5 6">DCY110</strain>
    </source>
</reference>
<dbReference type="Pfam" id="PF00392">
    <property type="entry name" value="GntR"/>
    <property type="match status" value="1"/>
</dbReference>
<dbReference type="KEGG" id="rhy:RD110_14515"/>
<dbReference type="InterPro" id="IPR000524">
    <property type="entry name" value="Tscrpt_reg_HTH_GntR"/>
</dbReference>
<dbReference type="SUPFAM" id="SSF48008">
    <property type="entry name" value="GntR ligand-binding domain-like"/>
    <property type="match status" value="1"/>
</dbReference>
<dbReference type="GO" id="GO:0003677">
    <property type="term" value="F:DNA binding"/>
    <property type="evidence" value="ECO:0007669"/>
    <property type="project" value="UniProtKB-KW"/>
</dbReference>
<dbReference type="InterPro" id="IPR036390">
    <property type="entry name" value="WH_DNA-bd_sf"/>
</dbReference>
<sequence>MRRPTESVSEQTYQALLELVTTRQIEPGDVIEERRLAERFEVSRTPMRAAISRLLGEGVLQQLSNGAIVVREVGLTEYLELLAIRLLLESEAASLAAARAPLPVLAKIEQRLEAALAEVLAAEAEGEPAADRQLDDEIHEVVVAYCGNQSLAKFIAEIHKRIRMRGLERAPERLVPACHEHLALVRALLARDAAAARQAMVDHLENVRSSYLRLAGILPR</sequence>
<dbReference type="SUPFAM" id="SSF46785">
    <property type="entry name" value="Winged helix' DNA-binding domain"/>
    <property type="match status" value="1"/>
</dbReference>
<dbReference type="InterPro" id="IPR036388">
    <property type="entry name" value="WH-like_DNA-bd_sf"/>
</dbReference>
<dbReference type="GO" id="GO:0003700">
    <property type="term" value="F:DNA-binding transcription factor activity"/>
    <property type="evidence" value="ECO:0007669"/>
    <property type="project" value="InterPro"/>
</dbReference>
<dbReference type="EMBL" id="CP019236">
    <property type="protein sequence ID" value="APW40705.1"/>
    <property type="molecule type" value="Genomic_DNA"/>
</dbReference>
<dbReference type="AlphaFoldDB" id="A0A1P8K3W3"/>